<reference evidence="3" key="1">
    <citation type="submission" date="2024-01" db="EMBL/GenBank/DDBJ databases">
        <title>Genomic and biogeographic characterisation of Mantoniella tinhauana virus 1, the first discovered Mantoniella-infecting prasinovirus.</title>
        <authorList>
            <person name="Rey Redondo E."/>
            <person name="Yung C.C.M."/>
        </authorList>
    </citation>
    <scope>NUCLEOTIDE SEQUENCE</scope>
    <source>
        <strain evidence="3">Lau Fau Shan</strain>
    </source>
</reference>
<evidence type="ECO:0000256" key="2">
    <source>
        <dbReference type="ARBA" id="ARBA00022801"/>
    </source>
</evidence>
<protein>
    <recommendedName>
        <fullName evidence="4">Mitochondrial resolvase Ydc2 catalytic domain-containing protein</fullName>
    </recommendedName>
</protein>
<evidence type="ECO:0000256" key="1">
    <source>
        <dbReference type="ARBA" id="ARBA00008810"/>
    </source>
</evidence>
<dbReference type="GO" id="GO:0006310">
    <property type="term" value="P:DNA recombination"/>
    <property type="evidence" value="ECO:0007669"/>
    <property type="project" value="InterPro"/>
</dbReference>
<accession>A0AB38ZMD8</accession>
<comment type="similarity">
    <text evidence="1">Belongs to the RuvC family. Poxviruses-type subfamily.</text>
</comment>
<dbReference type="InterPro" id="IPR012337">
    <property type="entry name" value="RNaseH-like_sf"/>
</dbReference>
<keyword evidence="2" id="KW-0378">Hydrolase</keyword>
<dbReference type="EMBL" id="PP130629">
    <property type="protein sequence ID" value="XAO13536.1"/>
    <property type="molecule type" value="Genomic_DNA"/>
</dbReference>
<proteinExistence type="inferred from homology"/>
<evidence type="ECO:0008006" key="4">
    <source>
        <dbReference type="Google" id="ProtNLM"/>
    </source>
</evidence>
<dbReference type="GO" id="GO:0000400">
    <property type="term" value="F:four-way junction DNA binding"/>
    <property type="evidence" value="ECO:0007669"/>
    <property type="project" value="InterPro"/>
</dbReference>
<dbReference type="SUPFAM" id="SSF53098">
    <property type="entry name" value="Ribonuclease H-like"/>
    <property type="match status" value="1"/>
</dbReference>
<organism evidence="3">
    <name type="scientific">Mantoniella tinhauana virus 1</name>
    <dbReference type="NCBI Taxonomy" id="3111543"/>
    <lineage>
        <taxon>Viruses</taxon>
    </lineage>
</organism>
<name>A0AB38ZMD8_9VIRU</name>
<dbReference type="GO" id="GO:0006281">
    <property type="term" value="P:DNA repair"/>
    <property type="evidence" value="ECO:0007669"/>
    <property type="project" value="InterPro"/>
</dbReference>
<dbReference type="GO" id="GO:0016788">
    <property type="term" value="F:hydrolase activity, acting on ester bonds"/>
    <property type="evidence" value="ECO:0007669"/>
    <property type="project" value="InterPro"/>
</dbReference>
<dbReference type="Pfam" id="PF04848">
    <property type="entry name" value="Pox_A22"/>
    <property type="match status" value="1"/>
</dbReference>
<dbReference type="GO" id="GO:0000287">
    <property type="term" value="F:magnesium ion binding"/>
    <property type="evidence" value="ECO:0007669"/>
    <property type="project" value="InterPro"/>
</dbReference>
<dbReference type="InterPro" id="IPR006932">
    <property type="entry name" value="HJ-resolvase_A22"/>
</dbReference>
<evidence type="ECO:0000313" key="3">
    <source>
        <dbReference type="EMBL" id="XAO13536.1"/>
    </source>
</evidence>
<sequence length="239" mass="27603">MILSIDVGIKNLAMCLLDEGCGNLVREWDVSGVPPEHKDGVYVSLRNHLDARPWVLTAKTILIEKQPERNKKMVSVMHFLHAYFIIKCPEAETILYDAKHKIPDVVGPGKTQYNKRKKVSIERCETFIRENQVNAHWLDIFLKSKKKDDLADTVMQALSFVKRVPAPEKKKSTSLVIPRRPNENQKATKYSKSNLAWIYLNKPECECLENNKRFMKDLKRYYSNIEELSRNIKGSTSSP</sequence>